<dbReference type="EMBL" id="DVOH01000013">
    <property type="protein sequence ID" value="HIU99723.1"/>
    <property type="molecule type" value="Genomic_DNA"/>
</dbReference>
<dbReference type="Proteomes" id="UP000886891">
    <property type="component" value="Unassembled WGS sequence"/>
</dbReference>
<accession>A0A9D1SX18</accession>
<reference evidence="1" key="2">
    <citation type="journal article" date="2021" name="PeerJ">
        <title>Extensive microbial diversity within the chicken gut microbiome revealed by metagenomics and culture.</title>
        <authorList>
            <person name="Gilroy R."/>
            <person name="Ravi A."/>
            <person name="Getino M."/>
            <person name="Pursley I."/>
            <person name="Horton D.L."/>
            <person name="Alikhan N.F."/>
            <person name="Baker D."/>
            <person name="Gharbi K."/>
            <person name="Hall N."/>
            <person name="Watson M."/>
            <person name="Adriaenssens E.M."/>
            <person name="Foster-Nyarko E."/>
            <person name="Jarju S."/>
            <person name="Secka A."/>
            <person name="Antonio M."/>
            <person name="Oren A."/>
            <person name="Chaudhuri R.R."/>
            <person name="La Ragione R."/>
            <person name="Hildebrand F."/>
            <person name="Pallen M.J."/>
        </authorList>
    </citation>
    <scope>NUCLEOTIDE SEQUENCE</scope>
    <source>
        <strain evidence="1">23406</strain>
    </source>
</reference>
<name>A0A9D1SX18_9FIRM</name>
<protein>
    <submittedName>
        <fullName evidence="1">Uncharacterized protein</fullName>
    </submittedName>
</protein>
<reference evidence="1" key="1">
    <citation type="submission" date="2020-10" db="EMBL/GenBank/DDBJ databases">
        <authorList>
            <person name="Gilroy R."/>
        </authorList>
    </citation>
    <scope>NUCLEOTIDE SEQUENCE</scope>
    <source>
        <strain evidence="1">23406</strain>
    </source>
</reference>
<sequence>MKLIHKQAHTHPAETNAERVEKVALQSGVKAGDEGCKEHYDVRVVSADPTLPEPTSAGISPADARRALILGEVLATPRFRYPYRFFKENKR</sequence>
<evidence type="ECO:0000313" key="2">
    <source>
        <dbReference type="Proteomes" id="UP000886891"/>
    </source>
</evidence>
<comment type="caution">
    <text evidence="1">The sequence shown here is derived from an EMBL/GenBank/DDBJ whole genome shotgun (WGS) entry which is preliminary data.</text>
</comment>
<gene>
    <name evidence="1" type="ORF">IAB14_01255</name>
</gene>
<evidence type="ECO:0000313" key="1">
    <source>
        <dbReference type="EMBL" id="HIU99723.1"/>
    </source>
</evidence>
<proteinExistence type="predicted"/>
<dbReference type="AlphaFoldDB" id="A0A9D1SX18"/>
<organism evidence="1 2">
    <name type="scientific">Candidatus Stercoripulliclostridium merdipullorum</name>
    <dbReference type="NCBI Taxonomy" id="2840952"/>
    <lineage>
        <taxon>Bacteria</taxon>
        <taxon>Bacillati</taxon>
        <taxon>Bacillota</taxon>
        <taxon>Clostridia</taxon>
        <taxon>Eubacteriales</taxon>
        <taxon>Candidatus Stercoripulliclostridium</taxon>
    </lineage>
</organism>